<feature type="compositionally biased region" description="Acidic residues" evidence="6">
    <location>
        <begin position="625"/>
        <end position="648"/>
    </location>
</feature>
<dbReference type="EMBL" id="OOIP01000003">
    <property type="protein sequence ID" value="SPO35966.1"/>
    <property type="molecule type" value="Genomic_DNA"/>
</dbReference>
<dbReference type="OrthoDB" id="153872at2759"/>
<feature type="compositionally biased region" description="Low complexity" evidence="6">
    <location>
        <begin position="570"/>
        <end position="583"/>
    </location>
</feature>
<comment type="subcellular location">
    <subcellularLocation>
        <location evidence="1">Nucleus</location>
    </subcellularLocation>
</comment>
<dbReference type="PANTHER" id="PTHR12228:SF0">
    <property type="entry name" value="TATA-BOX BINDING PROTEIN ASSOCIATED FACTOR 7"/>
    <property type="match status" value="1"/>
</dbReference>
<keyword evidence="9" id="KW-1185">Reference proteome</keyword>
<feature type="compositionally biased region" description="Acidic residues" evidence="6">
    <location>
        <begin position="414"/>
        <end position="442"/>
    </location>
</feature>
<feature type="compositionally biased region" description="Basic and acidic residues" evidence="6">
    <location>
        <begin position="443"/>
        <end position="454"/>
    </location>
</feature>
<comment type="similarity">
    <text evidence="2">Belongs to the TAF7 family.</text>
</comment>
<feature type="region of interest" description="Disordered" evidence="6">
    <location>
        <begin position="292"/>
        <end position="454"/>
    </location>
</feature>
<feature type="compositionally biased region" description="Basic and acidic residues" evidence="6">
    <location>
        <begin position="361"/>
        <end position="371"/>
    </location>
</feature>
<feature type="compositionally biased region" description="Low complexity" evidence="6">
    <location>
        <begin position="321"/>
        <end position="333"/>
    </location>
</feature>
<keyword evidence="5" id="KW-0539">Nucleus</keyword>
<gene>
    <name evidence="8" type="ORF">PSFLO_01437</name>
</gene>
<dbReference type="AlphaFoldDB" id="A0A5C3EWJ6"/>
<organism evidence="8 9">
    <name type="scientific">Pseudozyma flocculosa</name>
    <dbReference type="NCBI Taxonomy" id="84751"/>
    <lineage>
        <taxon>Eukaryota</taxon>
        <taxon>Fungi</taxon>
        <taxon>Dikarya</taxon>
        <taxon>Basidiomycota</taxon>
        <taxon>Ustilaginomycotina</taxon>
        <taxon>Ustilaginomycetes</taxon>
        <taxon>Ustilaginales</taxon>
        <taxon>Ustilaginaceae</taxon>
        <taxon>Pseudozyma</taxon>
    </lineage>
</organism>
<keyword evidence="3" id="KW-0805">Transcription regulation</keyword>
<evidence type="ECO:0000313" key="8">
    <source>
        <dbReference type="EMBL" id="SPO35966.1"/>
    </source>
</evidence>
<evidence type="ECO:0000256" key="6">
    <source>
        <dbReference type="SAM" id="MobiDB-lite"/>
    </source>
</evidence>
<feature type="domain" description="TAFII55 protein conserved region" evidence="7">
    <location>
        <begin position="133"/>
        <end position="286"/>
    </location>
</feature>
<evidence type="ECO:0000256" key="5">
    <source>
        <dbReference type="ARBA" id="ARBA00023242"/>
    </source>
</evidence>
<name>A0A5C3EWJ6_9BASI</name>
<feature type="compositionally biased region" description="Low complexity" evidence="6">
    <location>
        <begin position="548"/>
        <end position="558"/>
    </location>
</feature>
<evidence type="ECO:0000256" key="4">
    <source>
        <dbReference type="ARBA" id="ARBA00023163"/>
    </source>
</evidence>
<feature type="region of interest" description="Disordered" evidence="6">
    <location>
        <begin position="486"/>
        <end position="648"/>
    </location>
</feature>
<evidence type="ECO:0000256" key="1">
    <source>
        <dbReference type="ARBA" id="ARBA00004123"/>
    </source>
</evidence>
<evidence type="ECO:0000259" key="7">
    <source>
        <dbReference type="SMART" id="SM01370"/>
    </source>
</evidence>
<dbReference type="CDD" id="cd08047">
    <property type="entry name" value="TAF7"/>
    <property type="match status" value="1"/>
</dbReference>
<dbReference type="InterPro" id="IPR006751">
    <property type="entry name" value="TAFII55_prot_cons_reg"/>
</dbReference>
<dbReference type="Proteomes" id="UP000323386">
    <property type="component" value="Unassembled WGS sequence"/>
</dbReference>
<dbReference type="SMART" id="SM01370">
    <property type="entry name" value="TAFII55_N"/>
    <property type="match status" value="1"/>
</dbReference>
<sequence length="648" mass="70250">MDDQQPAAQAMPPPSLPPRVPSGDSPVAGEASPSAGPSHSGPGRQVRPRRSVRPSAKSLQARENSPGAWEHGGRGQRSTRTPTGNRPQIKLKMRQAGGAAGGLGQGPKTKPYMQGFDRELDSEDDETGEGLAFEEQLILRMPEGPQCDKLREAVAKRQIGDDVWFKFKDSRRAVFHAGDALFSAKLVDLPSIVESHKTLDNRQFFKISDISQMLLIEDQIQDETQASGSSSGRGFDINDFIYPHGITPPMKWARKRRFRKRAPRRAIETVEKEVERLLKEDKKAEQVEYEIFDAANGLPPDLEDEEDADAAGEEDDDDGRSVSASVAGATSVADTPRPVGSDDEATQFGEGEEVDGSQMGDYDREARHGGDGYDDEDDVDEDLAAELDAALEEEDDAESARWAGSEAQSRASDQEDLWDDEDDDDGDDDDEEEGDEDENDDEKEARVREAQLEAECREIEALVRRKQADVDSTMNMIIKSRHQQALRRLTTERDIKRGQLADVKQARREKKEAKAAAAAAEEEAAAAEQQQQQQQHGSTPQDVPPGVPTVGVTSATPGAEDGGRAFASGSPERQQRAAPAARPSMPPPAFPASRSATASVAPVPMEVDTPGDADQDRSVGGAGADGDDDGDDDGDADDDDLWDDGDEA</sequence>
<feature type="compositionally biased region" description="Polar residues" evidence="6">
    <location>
        <begin position="76"/>
        <end position="86"/>
    </location>
</feature>
<evidence type="ECO:0000313" key="9">
    <source>
        <dbReference type="Proteomes" id="UP000323386"/>
    </source>
</evidence>
<evidence type="ECO:0000256" key="3">
    <source>
        <dbReference type="ARBA" id="ARBA00023015"/>
    </source>
</evidence>
<dbReference type="GO" id="GO:0051123">
    <property type="term" value="P:RNA polymerase II preinitiation complex assembly"/>
    <property type="evidence" value="ECO:0007669"/>
    <property type="project" value="TreeGrafter"/>
</dbReference>
<accession>A0A5C3EWJ6</accession>
<feature type="compositionally biased region" description="Pro residues" evidence="6">
    <location>
        <begin position="11"/>
        <end position="20"/>
    </location>
</feature>
<feature type="compositionally biased region" description="Acidic residues" evidence="6">
    <location>
        <begin position="301"/>
        <end position="318"/>
    </location>
</feature>
<dbReference type="PANTHER" id="PTHR12228">
    <property type="entry name" value="TRANSCRIPTION INITIATION FACTOR TFIID 55 KD SUBUNIT-RELATED"/>
    <property type="match status" value="1"/>
</dbReference>
<reference evidence="8 9" key="1">
    <citation type="submission" date="2018-03" db="EMBL/GenBank/DDBJ databases">
        <authorList>
            <person name="Guldener U."/>
        </authorList>
    </citation>
    <scope>NUCLEOTIDE SEQUENCE [LARGE SCALE GENOMIC DNA]</scope>
    <source>
        <strain evidence="8 9">DAOM196992</strain>
    </source>
</reference>
<dbReference type="GO" id="GO:0005669">
    <property type="term" value="C:transcription factor TFIID complex"/>
    <property type="evidence" value="ECO:0007669"/>
    <property type="project" value="InterPro"/>
</dbReference>
<dbReference type="Pfam" id="PF04658">
    <property type="entry name" value="TAFII55_N"/>
    <property type="match status" value="1"/>
</dbReference>
<evidence type="ECO:0000256" key="2">
    <source>
        <dbReference type="ARBA" id="ARBA00009368"/>
    </source>
</evidence>
<feature type="compositionally biased region" description="Low complexity" evidence="6">
    <location>
        <begin position="25"/>
        <end position="45"/>
    </location>
</feature>
<proteinExistence type="inferred from homology"/>
<dbReference type="GO" id="GO:0016251">
    <property type="term" value="F:RNA polymerase II general transcription initiation factor activity"/>
    <property type="evidence" value="ECO:0007669"/>
    <property type="project" value="TreeGrafter"/>
</dbReference>
<protein>
    <submittedName>
        <fullName evidence="8">Related to TAF7 - TFIID subunit (TBP-associated factor), 67 kD</fullName>
    </submittedName>
</protein>
<feature type="compositionally biased region" description="Acidic residues" evidence="6">
    <location>
        <begin position="341"/>
        <end position="355"/>
    </location>
</feature>
<keyword evidence="4" id="KW-0804">Transcription</keyword>
<feature type="compositionally biased region" description="Basic and acidic residues" evidence="6">
    <location>
        <begin position="489"/>
        <end position="514"/>
    </location>
</feature>
<dbReference type="InterPro" id="IPR037817">
    <property type="entry name" value="TAF7"/>
</dbReference>
<feature type="compositionally biased region" description="Acidic residues" evidence="6">
    <location>
        <begin position="372"/>
        <end position="397"/>
    </location>
</feature>
<feature type="compositionally biased region" description="Low complexity" evidence="6">
    <location>
        <begin position="1"/>
        <end position="10"/>
    </location>
</feature>
<feature type="region of interest" description="Disordered" evidence="6">
    <location>
        <begin position="1"/>
        <end position="88"/>
    </location>
</feature>
<feature type="compositionally biased region" description="Low complexity" evidence="6">
    <location>
        <begin position="526"/>
        <end position="535"/>
    </location>
</feature>